<protein>
    <submittedName>
        <fullName evidence="2">Uncharacterized protein</fullName>
    </submittedName>
</protein>
<accession>A0A2G1XKN7</accession>
<organism evidence="2 3">
    <name type="scientific">Streptomyces cinnamoneus</name>
    <name type="common">Streptoverticillium cinnamoneum</name>
    <dbReference type="NCBI Taxonomy" id="53446"/>
    <lineage>
        <taxon>Bacteria</taxon>
        <taxon>Bacillati</taxon>
        <taxon>Actinomycetota</taxon>
        <taxon>Actinomycetes</taxon>
        <taxon>Kitasatosporales</taxon>
        <taxon>Streptomycetaceae</taxon>
        <taxon>Streptomyces</taxon>
        <taxon>Streptomyces cinnamoneus group</taxon>
    </lineage>
</organism>
<feature type="compositionally biased region" description="Polar residues" evidence="1">
    <location>
        <begin position="58"/>
        <end position="67"/>
    </location>
</feature>
<evidence type="ECO:0000313" key="2">
    <source>
        <dbReference type="EMBL" id="PHQ51803.1"/>
    </source>
</evidence>
<evidence type="ECO:0000256" key="1">
    <source>
        <dbReference type="SAM" id="MobiDB-lite"/>
    </source>
</evidence>
<proteinExistence type="predicted"/>
<gene>
    <name evidence="2" type="ORF">BLA24_12025</name>
</gene>
<comment type="caution">
    <text evidence="2">The sequence shown here is derived from an EMBL/GenBank/DDBJ whole genome shotgun (WGS) entry which is preliminary data.</text>
</comment>
<dbReference type="RefSeq" id="WP_099198996.1">
    <property type="nucleotide sequence ID" value="NZ_JBIRXA010000002.1"/>
</dbReference>
<reference evidence="2 3" key="1">
    <citation type="journal article" date="2017" name="Biochemistry">
        <title>Identification of the Biosynthetic Pathway for the Antibiotic Bicyclomycin.</title>
        <authorList>
            <person name="Patteson J."/>
            <person name="Cai W."/>
            <person name="Johnson R.A."/>
            <person name="Santa Maria K."/>
            <person name="Li B."/>
        </authorList>
    </citation>
    <scope>NUCLEOTIDE SEQUENCE [LARGE SCALE GENOMIC DNA]</scope>
    <source>
        <strain evidence="2 3">ATCC 21532</strain>
    </source>
</reference>
<sequence>MSAFAEAMRKRVRDARAALTAALAAGDVYAAAVAEDELDDALRLAHAHGVPTRDLTGDATTGGESPR</sequence>
<name>A0A2G1XKN7_STRCJ</name>
<dbReference type="AlphaFoldDB" id="A0A2G1XKN7"/>
<dbReference type="Proteomes" id="UP000222531">
    <property type="component" value="Unassembled WGS sequence"/>
</dbReference>
<keyword evidence="3" id="KW-1185">Reference proteome</keyword>
<dbReference type="EMBL" id="NHZO01000136">
    <property type="protein sequence ID" value="PHQ51803.1"/>
    <property type="molecule type" value="Genomic_DNA"/>
</dbReference>
<feature type="region of interest" description="Disordered" evidence="1">
    <location>
        <begin position="47"/>
        <end position="67"/>
    </location>
</feature>
<evidence type="ECO:0000313" key="3">
    <source>
        <dbReference type="Proteomes" id="UP000222531"/>
    </source>
</evidence>